<evidence type="ECO:0000313" key="4">
    <source>
        <dbReference type="EMBL" id="KAE9311955.1"/>
    </source>
</evidence>
<feature type="compositionally biased region" description="Basic residues" evidence="2">
    <location>
        <begin position="329"/>
        <end position="345"/>
    </location>
</feature>
<feature type="region of interest" description="Disordered" evidence="2">
    <location>
        <begin position="704"/>
        <end position="733"/>
    </location>
</feature>
<keyword evidence="1" id="KW-0175">Coiled coil</keyword>
<evidence type="ECO:0000313" key="5">
    <source>
        <dbReference type="Proteomes" id="UP000437068"/>
    </source>
</evidence>
<dbReference type="AlphaFoldDB" id="A0A6A4DTP6"/>
<feature type="compositionally biased region" description="Acidic residues" evidence="2">
    <location>
        <begin position="247"/>
        <end position="261"/>
    </location>
</feature>
<evidence type="ECO:0000256" key="2">
    <source>
        <dbReference type="SAM" id="MobiDB-lite"/>
    </source>
</evidence>
<feature type="compositionally biased region" description="Pro residues" evidence="2">
    <location>
        <begin position="423"/>
        <end position="441"/>
    </location>
</feature>
<feature type="region of interest" description="Disordered" evidence="2">
    <location>
        <begin position="745"/>
        <end position="1008"/>
    </location>
</feature>
<feature type="region of interest" description="Disordered" evidence="2">
    <location>
        <begin position="319"/>
        <end position="362"/>
    </location>
</feature>
<feature type="region of interest" description="Disordered" evidence="2">
    <location>
        <begin position="224"/>
        <end position="280"/>
    </location>
</feature>
<name>A0A6A4DTP6_9STRA</name>
<feature type="compositionally biased region" description="Low complexity" evidence="2">
    <location>
        <begin position="117"/>
        <end position="127"/>
    </location>
</feature>
<accession>A0A6A4DTP6</accession>
<feature type="compositionally biased region" description="Basic and acidic residues" evidence="2">
    <location>
        <begin position="885"/>
        <end position="895"/>
    </location>
</feature>
<reference evidence="4 5" key="1">
    <citation type="submission" date="2018-08" db="EMBL/GenBank/DDBJ databases">
        <title>Genomic investigation of the strawberry pathogen Phytophthora fragariae indicates pathogenicity is determined by transcriptional variation in three key races.</title>
        <authorList>
            <person name="Adams T.M."/>
            <person name="Armitage A.D."/>
            <person name="Sobczyk M.K."/>
            <person name="Bates H.J."/>
            <person name="Dunwell J.M."/>
            <person name="Nellist C.F."/>
            <person name="Harrison R.J."/>
        </authorList>
    </citation>
    <scope>NUCLEOTIDE SEQUENCE [LARGE SCALE GENOMIC DNA]</scope>
    <source>
        <strain evidence="4 5">A4</strain>
        <strain evidence="3 6">SCRP245</strain>
    </source>
</reference>
<feature type="region of interest" description="Disordered" evidence="2">
    <location>
        <begin position="1"/>
        <end position="45"/>
    </location>
</feature>
<feature type="compositionally biased region" description="Low complexity" evidence="2">
    <location>
        <begin position="803"/>
        <end position="822"/>
    </location>
</feature>
<feature type="compositionally biased region" description="Low complexity" evidence="2">
    <location>
        <begin position="994"/>
        <end position="1004"/>
    </location>
</feature>
<dbReference type="EMBL" id="QXGE01000457">
    <property type="protein sequence ID" value="KAE9311955.1"/>
    <property type="molecule type" value="Genomic_DNA"/>
</dbReference>
<protein>
    <submittedName>
        <fullName evidence="4">Uncharacterized protein</fullName>
    </submittedName>
</protein>
<comment type="caution">
    <text evidence="4">The sequence shown here is derived from an EMBL/GenBank/DDBJ whole genome shotgun (WGS) entry which is preliminary data.</text>
</comment>
<proteinExistence type="predicted"/>
<organism evidence="4 5">
    <name type="scientific">Phytophthora fragariae</name>
    <dbReference type="NCBI Taxonomy" id="53985"/>
    <lineage>
        <taxon>Eukaryota</taxon>
        <taxon>Sar</taxon>
        <taxon>Stramenopiles</taxon>
        <taxon>Oomycota</taxon>
        <taxon>Peronosporomycetes</taxon>
        <taxon>Peronosporales</taxon>
        <taxon>Peronosporaceae</taxon>
        <taxon>Phytophthora</taxon>
    </lineage>
</organism>
<feature type="compositionally biased region" description="Low complexity" evidence="2">
    <location>
        <begin position="568"/>
        <end position="588"/>
    </location>
</feature>
<feature type="region of interest" description="Disordered" evidence="2">
    <location>
        <begin position="95"/>
        <end position="127"/>
    </location>
</feature>
<feature type="compositionally biased region" description="Pro residues" evidence="2">
    <location>
        <begin position="30"/>
        <end position="40"/>
    </location>
</feature>
<feature type="region of interest" description="Disordered" evidence="2">
    <location>
        <begin position="467"/>
        <end position="645"/>
    </location>
</feature>
<evidence type="ECO:0000313" key="6">
    <source>
        <dbReference type="Proteomes" id="UP000460718"/>
    </source>
</evidence>
<dbReference type="Proteomes" id="UP000460718">
    <property type="component" value="Unassembled WGS sequence"/>
</dbReference>
<feature type="compositionally biased region" description="Basic and acidic residues" evidence="2">
    <location>
        <begin position="910"/>
        <end position="933"/>
    </location>
</feature>
<feature type="compositionally biased region" description="Basic and acidic residues" evidence="2">
    <location>
        <begin position="319"/>
        <end position="328"/>
    </location>
</feature>
<evidence type="ECO:0000313" key="3">
    <source>
        <dbReference type="EMBL" id="KAE9015155.1"/>
    </source>
</evidence>
<feature type="compositionally biased region" description="Polar residues" evidence="2">
    <location>
        <begin position="955"/>
        <end position="989"/>
    </location>
</feature>
<feature type="compositionally biased region" description="Polar residues" evidence="2">
    <location>
        <begin position="16"/>
        <end position="26"/>
    </location>
</feature>
<dbReference type="Proteomes" id="UP000437068">
    <property type="component" value="Unassembled WGS sequence"/>
</dbReference>
<feature type="region of interest" description="Disordered" evidence="2">
    <location>
        <begin position="422"/>
        <end position="443"/>
    </location>
</feature>
<feature type="compositionally biased region" description="Basic and acidic residues" evidence="2">
    <location>
        <begin position="774"/>
        <end position="790"/>
    </location>
</feature>
<evidence type="ECO:0000256" key="1">
    <source>
        <dbReference type="SAM" id="Coils"/>
    </source>
</evidence>
<feature type="coiled-coil region" evidence="1">
    <location>
        <begin position="1019"/>
        <end position="1046"/>
    </location>
</feature>
<dbReference type="EMBL" id="QXFW01000350">
    <property type="protein sequence ID" value="KAE9015155.1"/>
    <property type="molecule type" value="Genomic_DNA"/>
</dbReference>
<feature type="compositionally biased region" description="Polar residues" evidence="2">
    <location>
        <begin position="613"/>
        <end position="641"/>
    </location>
</feature>
<feature type="compositionally biased region" description="Basic and acidic residues" evidence="2">
    <location>
        <begin position="748"/>
        <end position="765"/>
    </location>
</feature>
<gene>
    <name evidence="4" type="ORF">PF001_g9479</name>
    <name evidence="3" type="ORF">PF011_g7751</name>
</gene>
<sequence length="1057" mass="113380">MARSKEQWKAQKRAQHTQTKSNSFFQMKTPHPPSGRPQAPPATSAIFQLGRPTSAAAAAAVRPVVLKSDPIQTPSRSVNASGRAVACIDLTLDDDDEEEDEPMGTRGHSLHSAASRATNAPPAITVTAPPATATTVTATPSSAAVKLGMLDGPGTGPTAVTVSLQQIELASEMMVPLVEDVESDVDEEWPLVPPPENEQYSASKTEEDVTAALDVIRKTIPFAQDEEGRYRTEKSVPTQTPTPPLSGDDDDEMEADVDEELPSQAPKDGNDSSGSPTTADRIVRVENLEDGEIFEEGAAPKQAIEVQRAIMLEMQADAHPVDPMEIRPHLRNKKQKKRGKKKTKRKLEAMQMVDAPPGEMPSDFERVTRQRLFREAPPPGPFTYAMMRNGSRGEPMNVRPVFQDPPPASFHPGGMYIGAPHLPIRPPLPQSSAPSMPPPPLYEDSRILRVNRQGSMEMLDNASQMSVHAMFSDPPRHGGFKYRSVSISPPRLVPSEPSHLLQRSVSDTSRLPPLPAPGRDSPSNPAANEERDGPDDFDLDSLRAAALRSKTKRPAKNPTPTIQKAIESLSTSSSSPSSPLPEQKQSEPTSPEINKLRLEILRSMQRNRKRTANKVTSKTLVSTPPTAEMTANEQPEQSTCETGMDGKEVETVGVNKPSAAETGISTANKLASATLEKASGITQPECVTNDGSSCETDKSTIISELNESSNKGRASPAEYTKAPTDVPVTTPEFRPLTACSQSLVIRVNPEDFSPRKGGNDERTEKAPAPSSLHDAIKEMRRQIAEREKAQTNRLLESTAAKLSRSSSAQGSSSSLVSSSPFSLDTPSPEDKTSVAVCRQSGATAALPVIESPAAKTSKESLTATAPERSAINGPEIQRSTNGDAEQAKETKENVNKQRLLPETQLPAETVAEKELSPGPEEPRDPALEPEKRNNTSAVSTFVDAHFLPPVLQHQVPASSDGQNGDPASQPCDISTLTISDGARGTTSCEKSTTKKPACATPATPGSNDALDFGAIRAEYEQCVAECDEADAQIARLSNEMALLEKQLQPVGPTVGGS</sequence>